<feature type="region of interest" description="Disordered" evidence="5">
    <location>
        <begin position="77"/>
        <end position="98"/>
    </location>
</feature>
<dbReference type="PANTHER" id="PTHR23415">
    <property type="entry name" value="CYCLIN-DEPENDENT KINASES REGULATORY SUBUNIT/60S RIBOSOME SUBUNIT BIOGENESIS PROTEIN NIP7"/>
    <property type="match status" value="1"/>
</dbReference>
<dbReference type="SUPFAM" id="SSF55637">
    <property type="entry name" value="Cell cycle regulatory proteins"/>
    <property type="match status" value="1"/>
</dbReference>
<dbReference type="PRINTS" id="PR00296">
    <property type="entry name" value="CYCLINKINASE"/>
</dbReference>
<protein>
    <recommendedName>
        <fullName evidence="4">Cyclin-dependent kinases regulatory subunit</fullName>
    </recommendedName>
</protein>
<dbReference type="FunFam" id="3.30.170.10:FF:000001">
    <property type="entry name" value="Cyclin-dependent kinases regulatory subunit"/>
    <property type="match status" value="1"/>
</dbReference>
<dbReference type="AlphaFoldDB" id="A0A7S4JNZ2"/>
<evidence type="ECO:0000313" key="6">
    <source>
        <dbReference type="EMBL" id="CAE2269780.1"/>
    </source>
</evidence>
<reference evidence="6" key="1">
    <citation type="submission" date="2021-01" db="EMBL/GenBank/DDBJ databases">
        <authorList>
            <person name="Corre E."/>
            <person name="Pelletier E."/>
            <person name="Niang G."/>
            <person name="Scheremetjew M."/>
            <person name="Finn R."/>
            <person name="Kale V."/>
            <person name="Holt S."/>
            <person name="Cochrane G."/>
            <person name="Meng A."/>
            <person name="Brown T."/>
            <person name="Cohen L."/>
        </authorList>
    </citation>
    <scope>NUCLEOTIDE SEQUENCE</scope>
    <source>
        <strain evidence="6">CCMP 2712</strain>
    </source>
</reference>
<proteinExistence type="inferred from homology"/>
<organism evidence="6">
    <name type="scientific">Guillardia theta</name>
    <name type="common">Cryptophyte</name>
    <name type="synonym">Cryptomonas phi</name>
    <dbReference type="NCBI Taxonomy" id="55529"/>
    <lineage>
        <taxon>Eukaryota</taxon>
        <taxon>Cryptophyceae</taxon>
        <taxon>Pyrenomonadales</taxon>
        <taxon>Geminigeraceae</taxon>
        <taxon>Guillardia</taxon>
    </lineage>
</organism>
<evidence type="ECO:0000256" key="4">
    <source>
        <dbReference type="RuleBase" id="RU311113"/>
    </source>
</evidence>
<comment type="function">
    <text evidence="4">Binds to the catalytic subunit of the cyclin dependent kinases and is essential for their biological function.</text>
</comment>
<comment type="similarity">
    <text evidence="1 4">Belongs to the CKS family.</text>
</comment>
<dbReference type="SMART" id="SM01084">
    <property type="entry name" value="CKS"/>
    <property type="match status" value="1"/>
</dbReference>
<gene>
    <name evidence="6" type="ORF">GTHE00462_LOCUS6712</name>
</gene>
<sequence length="98" mass="11519">MPRTIQYSEKYNDDMYEYRHVILPSEVARMCPKNKLLSETEWRNLGFQQSRGGEHYAIHKPEPHILLFRRPIGTDPLTGKVPENFKPRSANEQVVEAH</sequence>
<keyword evidence="3 4" id="KW-0131">Cell cycle</keyword>
<keyword evidence="2 4" id="KW-0132">Cell division</keyword>
<dbReference type="Pfam" id="PF01111">
    <property type="entry name" value="CKS"/>
    <property type="match status" value="1"/>
</dbReference>
<dbReference type="GO" id="GO:0051301">
    <property type="term" value="P:cell division"/>
    <property type="evidence" value="ECO:0007669"/>
    <property type="project" value="UniProtKB-UniRule"/>
</dbReference>
<evidence type="ECO:0000256" key="5">
    <source>
        <dbReference type="SAM" id="MobiDB-lite"/>
    </source>
</evidence>
<evidence type="ECO:0000256" key="3">
    <source>
        <dbReference type="ARBA" id="ARBA00023306"/>
    </source>
</evidence>
<dbReference type="InterPro" id="IPR000789">
    <property type="entry name" value="Cyclin-dep_kinase_reg-sub"/>
</dbReference>
<dbReference type="GO" id="GO:0016538">
    <property type="term" value="F:cyclin-dependent protein serine/threonine kinase regulator activity"/>
    <property type="evidence" value="ECO:0007669"/>
    <property type="project" value="InterPro"/>
</dbReference>
<dbReference type="PROSITE" id="PS00945">
    <property type="entry name" value="CKS_2"/>
    <property type="match status" value="1"/>
</dbReference>
<evidence type="ECO:0000256" key="2">
    <source>
        <dbReference type="ARBA" id="ARBA00022618"/>
    </source>
</evidence>
<evidence type="ECO:0000256" key="1">
    <source>
        <dbReference type="ARBA" id="ARBA00007782"/>
    </source>
</evidence>
<dbReference type="EMBL" id="HBKN01008566">
    <property type="protein sequence ID" value="CAE2269780.1"/>
    <property type="molecule type" value="Transcribed_RNA"/>
</dbReference>
<dbReference type="Gene3D" id="3.30.170.10">
    <property type="entry name" value="Cyclin-dependent kinase, regulatory subunit"/>
    <property type="match status" value="1"/>
</dbReference>
<name>A0A7S4JNZ2_GUITH</name>
<accession>A0A7S4JNZ2</accession>
<dbReference type="InterPro" id="IPR036858">
    <property type="entry name" value="Cyclin-dep_kinase_reg-sub_sf"/>
</dbReference>